<evidence type="ECO:0008006" key="3">
    <source>
        <dbReference type="Google" id="ProtNLM"/>
    </source>
</evidence>
<dbReference type="InterPro" id="IPR029058">
    <property type="entry name" value="AB_hydrolase_fold"/>
</dbReference>
<keyword evidence="2" id="KW-1185">Reference proteome</keyword>
<reference evidence="1 2" key="1">
    <citation type="submission" date="2022-02" db="EMBL/GenBank/DDBJ databases">
        <title>Draft genome sequence of Mezorhizobium retamae strain IRAMC:0171 isolated from Retama raetam nodules.</title>
        <authorList>
            <person name="Bengaied R."/>
            <person name="Sbissi I."/>
            <person name="Huber K."/>
            <person name="Ghodbane F."/>
            <person name="Nouioui I."/>
            <person name="Tarhouni M."/>
            <person name="Gtari M."/>
        </authorList>
    </citation>
    <scope>NUCLEOTIDE SEQUENCE [LARGE SCALE GENOMIC DNA]</scope>
    <source>
        <strain evidence="1 2">IRAMC:0171</strain>
    </source>
</reference>
<evidence type="ECO:0000313" key="2">
    <source>
        <dbReference type="Proteomes" id="UP001201701"/>
    </source>
</evidence>
<sequence length="336" mass="37967">MKHLILVHGRDIKPAGTALATLGKRAIVRGLQRAGRADVADRLEGGGIKLTSVYYGDVNNGIEASYHAKTAALLTAQNDPIYDFKPCFPIAALDEAFELTDKLRSFNKVAYRHVLAIAEDWRFWDEAVHAASMFGELFTFGLLNSLFEVSIKWDLAVYLTSQRVGSEIRARLQDVLKQSLADGDDICLVTHSMGCMVAYDVFWKYSFRSEYEERRGEEANPVKLWLTLGCPLGEIGIRRNLLDAVALEEEKYPRNQFLDWINVHAEDDFIAHVPNMRSSFSAMRAKGYCRSITDRKIYNCWHYRDASGGQLVANPHDLYGYLMNQDTAKIIAAWAD</sequence>
<dbReference type="EMBL" id="JAKREW010000001">
    <property type="protein sequence ID" value="MCG7503553.1"/>
    <property type="molecule type" value="Genomic_DNA"/>
</dbReference>
<accession>A0ABS9Q808</accession>
<organism evidence="1 2">
    <name type="scientific">Mesorhizobium retamae</name>
    <dbReference type="NCBI Taxonomy" id="2912854"/>
    <lineage>
        <taxon>Bacteria</taxon>
        <taxon>Pseudomonadati</taxon>
        <taxon>Pseudomonadota</taxon>
        <taxon>Alphaproteobacteria</taxon>
        <taxon>Hyphomicrobiales</taxon>
        <taxon>Phyllobacteriaceae</taxon>
        <taxon>Mesorhizobium</taxon>
    </lineage>
</organism>
<gene>
    <name evidence="1" type="ORF">L4923_00820</name>
</gene>
<dbReference type="RefSeq" id="WP_239361250.1">
    <property type="nucleotide sequence ID" value="NZ_JAKREW010000001.1"/>
</dbReference>
<evidence type="ECO:0000313" key="1">
    <source>
        <dbReference type="EMBL" id="MCG7503553.1"/>
    </source>
</evidence>
<dbReference type="Proteomes" id="UP001201701">
    <property type="component" value="Unassembled WGS sequence"/>
</dbReference>
<proteinExistence type="predicted"/>
<dbReference type="SUPFAM" id="SSF53474">
    <property type="entry name" value="alpha/beta-Hydrolases"/>
    <property type="match status" value="1"/>
</dbReference>
<comment type="caution">
    <text evidence="1">The sequence shown here is derived from an EMBL/GenBank/DDBJ whole genome shotgun (WGS) entry which is preliminary data.</text>
</comment>
<name>A0ABS9Q808_9HYPH</name>
<protein>
    <recommendedName>
        <fullName evidence="3">Alpha/beta hydrolase</fullName>
    </recommendedName>
</protein>